<dbReference type="AlphaFoldDB" id="A0A834MRH5"/>
<name>A0A834MRH5_VESVU</name>
<comment type="caution">
    <text evidence="1">The sequence shown here is derived from an EMBL/GenBank/DDBJ whole genome shotgun (WGS) entry which is preliminary data.</text>
</comment>
<dbReference type="Proteomes" id="UP000614350">
    <property type="component" value="Unassembled WGS sequence"/>
</dbReference>
<protein>
    <submittedName>
        <fullName evidence="1">Uncharacterized protein</fullName>
    </submittedName>
</protein>
<evidence type="ECO:0000313" key="1">
    <source>
        <dbReference type="EMBL" id="KAF7380283.1"/>
    </source>
</evidence>
<reference evidence="1" key="1">
    <citation type="journal article" date="2020" name="G3 (Bethesda)">
        <title>High-Quality Assemblies for Three Invasive Social Wasps from the &lt;i&gt;Vespula&lt;/i&gt; Genus.</title>
        <authorList>
            <person name="Harrop T.W.R."/>
            <person name="Guhlin J."/>
            <person name="McLaughlin G.M."/>
            <person name="Permina E."/>
            <person name="Stockwell P."/>
            <person name="Gilligan J."/>
            <person name="Le Lec M.F."/>
            <person name="Gruber M.A.M."/>
            <person name="Quinn O."/>
            <person name="Lovegrove M."/>
            <person name="Duncan E.J."/>
            <person name="Remnant E.J."/>
            <person name="Van Eeckhoven J."/>
            <person name="Graham B."/>
            <person name="Knapp R.A."/>
            <person name="Langford K.W."/>
            <person name="Kronenberg Z."/>
            <person name="Press M.O."/>
            <person name="Eacker S.M."/>
            <person name="Wilson-Rankin E.E."/>
            <person name="Purcell J."/>
            <person name="Lester P.J."/>
            <person name="Dearden P.K."/>
        </authorList>
    </citation>
    <scope>NUCLEOTIDE SEQUENCE</scope>
    <source>
        <strain evidence="1">Marl-1</strain>
    </source>
</reference>
<keyword evidence="2" id="KW-1185">Reference proteome</keyword>
<dbReference type="InterPro" id="IPR036397">
    <property type="entry name" value="RNaseH_sf"/>
</dbReference>
<dbReference type="Gene3D" id="3.30.420.10">
    <property type="entry name" value="Ribonuclease H-like superfamily/Ribonuclease H"/>
    <property type="match status" value="1"/>
</dbReference>
<dbReference type="GO" id="GO:0003676">
    <property type="term" value="F:nucleic acid binding"/>
    <property type="evidence" value="ECO:0007669"/>
    <property type="project" value="InterPro"/>
</dbReference>
<proteinExistence type="predicted"/>
<evidence type="ECO:0000313" key="2">
    <source>
        <dbReference type="Proteomes" id="UP000614350"/>
    </source>
</evidence>
<gene>
    <name evidence="1" type="ORF">HZH66_014638</name>
</gene>
<dbReference type="EMBL" id="JACSEA010000022">
    <property type="protein sequence ID" value="KAF7380283.1"/>
    <property type="molecule type" value="Genomic_DNA"/>
</dbReference>
<accession>A0A834MRH5</accession>
<organism evidence="1 2">
    <name type="scientific">Vespula vulgaris</name>
    <name type="common">Yellow jacket</name>
    <name type="synonym">Wasp</name>
    <dbReference type="NCBI Taxonomy" id="7454"/>
    <lineage>
        <taxon>Eukaryota</taxon>
        <taxon>Metazoa</taxon>
        <taxon>Ecdysozoa</taxon>
        <taxon>Arthropoda</taxon>
        <taxon>Hexapoda</taxon>
        <taxon>Insecta</taxon>
        <taxon>Pterygota</taxon>
        <taxon>Neoptera</taxon>
        <taxon>Endopterygota</taxon>
        <taxon>Hymenoptera</taxon>
        <taxon>Apocrita</taxon>
        <taxon>Aculeata</taxon>
        <taxon>Vespoidea</taxon>
        <taxon>Vespidae</taxon>
        <taxon>Vespinae</taxon>
        <taxon>Vespula</taxon>
    </lineage>
</organism>
<sequence length="74" mass="8330">MTITDTPGKAFDKVSTEIVDSLPITIMRNSYIITMQDLLTKYSLAILLPQAAFNEITDAFIEHFICRFSAPKAF</sequence>